<dbReference type="Proteomes" id="UP000199758">
    <property type="component" value="Unassembled WGS sequence"/>
</dbReference>
<sequence>MNHVPALRNPPVNKRTSVRIRDRFAQSACELFDRVGTVLGGAVLTQQHWLNANPGMRDIVDTRDDSQH</sequence>
<name>A0A1M5K6V8_9GAMM</name>
<reference evidence="1 2" key="1">
    <citation type="submission" date="2016-11" db="EMBL/GenBank/DDBJ databases">
        <authorList>
            <person name="Jaros S."/>
            <person name="Januszkiewicz K."/>
            <person name="Wedrychowicz H."/>
        </authorList>
    </citation>
    <scope>NUCLEOTIDE SEQUENCE [LARGE SCALE GENOMIC DNA]</scope>
    <source>
        <strain evidence="1 2">CGMCC 1.7049</strain>
    </source>
</reference>
<evidence type="ECO:0000313" key="2">
    <source>
        <dbReference type="Proteomes" id="UP000199758"/>
    </source>
</evidence>
<dbReference type="STRING" id="490188.SAMN04488068_0393"/>
<organism evidence="1 2">
    <name type="scientific">Hydrocarboniphaga daqingensis</name>
    <dbReference type="NCBI Taxonomy" id="490188"/>
    <lineage>
        <taxon>Bacteria</taxon>
        <taxon>Pseudomonadati</taxon>
        <taxon>Pseudomonadota</taxon>
        <taxon>Gammaproteobacteria</taxon>
        <taxon>Nevskiales</taxon>
        <taxon>Nevskiaceae</taxon>
        <taxon>Hydrocarboniphaga</taxon>
    </lineage>
</organism>
<dbReference type="EMBL" id="FQWZ01000001">
    <property type="protein sequence ID" value="SHG48557.1"/>
    <property type="molecule type" value="Genomic_DNA"/>
</dbReference>
<keyword evidence="2" id="KW-1185">Reference proteome</keyword>
<evidence type="ECO:0000313" key="1">
    <source>
        <dbReference type="EMBL" id="SHG48557.1"/>
    </source>
</evidence>
<protein>
    <submittedName>
        <fullName evidence="1">Uncharacterized protein</fullName>
    </submittedName>
</protein>
<dbReference type="RefSeq" id="WP_072893186.1">
    <property type="nucleotide sequence ID" value="NZ_FQWZ01000001.1"/>
</dbReference>
<proteinExistence type="predicted"/>
<accession>A0A1M5K6V8</accession>
<dbReference type="AlphaFoldDB" id="A0A1M5K6V8"/>
<gene>
    <name evidence="1" type="ORF">SAMN04488068_0393</name>
</gene>